<gene>
    <name evidence="2" type="ORF">SAMN04490220_1046</name>
</gene>
<dbReference type="EMBL" id="FNTL01000004">
    <property type="protein sequence ID" value="SEC20328.1"/>
    <property type="molecule type" value="Genomic_DNA"/>
</dbReference>
<accession>A0A1H4QLB7</accession>
<proteinExistence type="predicted"/>
<protein>
    <submittedName>
        <fullName evidence="2">Uncharacterized protein</fullName>
    </submittedName>
</protein>
<sequence>MGTGNKPMPQATSPSPVKAAMPDLQQKDTVSGRWRGSVTMYVSRPFRQPSGFGVTTKS</sequence>
<evidence type="ECO:0000313" key="2">
    <source>
        <dbReference type="EMBL" id="SEC20328.1"/>
    </source>
</evidence>
<evidence type="ECO:0000256" key="1">
    <source>
        <dbReference type="SAM" id="MobiDB-lite"/>
    </source>
</evidence>
<evidence type="ECO:0000313" key="3">
    <source>
        <dbReference type="Proteomes" id="UP000183407"/>
    </source>
</evidence>
<dbReference type="Proteomes" id="UP000183407">
    <property type="component" value="Unassembled WGS sequence"/>
</dbReference>
<name>A0A1H4QLB7_RHOJO</name>
<reference evidence="3" key="1">
    <citation type="submission" date="2016-10" db="EMBL/GenBank/DDBJ databases">
        <authorList>
            <person name="Varghese N."/>
        </authorList>
    </citation>
    <scope>NUCLEOTIDE SEQUENCE [LARGE SCALE GENOMIC DNA]</scope>
    <source>
        <strain evidence="3">DSM 44719</strain>
    </source>
</reference>
<organism evidence="2 3">
    <name type="scientific">Rhodococcus jostii</name>
    <dbReference type="NCBI Taxonomy" id="132919"/>
    <lineage>
        <taxon>Bacteria</taxon>
        <taxon>Bacillati</taxon>
        <taxon>Actinomycetota</taxon>
        <taxon>Actinomycetes</taxon>
        <taxon>Mycobacteriales</taxon>
        <taxon>Nocardiaceae</taxon>
        <taxon>Rhodococcus</taxon>
    </lineage>
</organism>
<feature type="region of interest" description="Disordered" evidence="1">
    <location>
        <begin position="1"/>
        <end position="29"/>
    </location>
</feature>
<dbReference type="AlphaFoldDB" id="A0A1H4QLB7"/>